<evidence type="ECO:0000256" key="1">
    <source>
        <dbReference type="ARBA" id="ARBA00023015"/>
    </source>
</evidence>
<dbReference type="GO" id="GO:0003700">
    <property type="term" value="F:DNA-binding transcription factor activity"/>
    <property type="evidence" value="ECO:0007669"/>
    <property type="project" value="InterPro"/>
</dbReference>
<dbReference type="Pfam" id="PF00392">
    <property type="entry name" value="GntR"/>
    <property type="match status" value="1"/>
</dbReference>
<dbReference type="SUPFAM" id="SSF48008">
    <property type="entry name" value="GntR ligand-binding domain-like"/>
    <property type="match status" value="1"/>
</dbReference>
<keyword evidence="6" id="KW-1185">Reference proteome</keyword>
<dbReference type="InterPro" id="IPR008920">
    <property type="entry name" value="TF_FadR/GntR_C"/>
</dbReference>
<dbReference type="Gene3D" id="1.20.120.530">
    <property type="entry name" value="GntR ligand-binding domain-like"/>
    <property type="match status" value="1"/>
</dbReference>
<gene>
    <name evidence="5" type="ORF">GE300_14235</name>
</gene>
<evidence type="ECO:0000256" key="3">
    <source>
        <dbReference type="ARBA" id="ARBA00023163"/>
    </source>
</evidence>
<dbReference type="InterPro" id="IPR036388">
    <property type="entry name" value="WH-like_DNA-bd_sf"/>
</dbReference>
<dbReference type="SUPFAM" id="SSF46785">
    <property type="entry name" value="Winged helix' DNA-binding domain"/>
    <property type="match status" value="1"/>
</dbReference>
<dbReference type="GO" id="GO:0003677">
    <property type="term" value="F:DNA binding"/>
    <property type="evidence" value="ECO:0007669"/>
    <property type="project" value="UniProtKB-KW"/>
</dbReference>
<dbReference type="AlphaFoldDB" id="A0A6L5Z2J4"/>
<dbReference type="SMART" id="SM00345">
    <property type="entry name" value="HTH_GNTR"/>
    <property type="match status" value="1"/>
</dbReference>
<organism evidence="5 6">
    <name type="scientific">Halovulum marinum</name>
    <dbReference type="NCBI Taxonomy" id="2662447"/>
    <lineage>
        <taxon>Bacteria</taxon>
        <taxon>Pseudomonadati</taxon>
        <taxon>Pseudomonadota</taxon>
        <taxon>Alphaproteobacteria</taxon>
        <taxon>Rhodobacterales</taxon>
        <taxon>Paracoccaceae</taxon>
        <taxon>Halovulum</taxon>
    </lineage>
</organism>
<dbReference type="InterPro" id="IPR000524">
    <property type="entry name" value="Tscrpt_reg_HTH_GntR"/>
</dbReference>
<dbReference type="InterPro" id="IPR011711">
    <property type="entry name" value="GntR_C"/>
</dbReference>
<feature type="domain" description="HTH gntR-type" evidence="4">
    <location>
        <begin position="31"/>
        <end position="98"/>
    </location>
</feature>
<reference evidence="5 6" key="1">
    <citation type="submission" date="2019-10" db="EMBL/GenBank/DDBJ databases">
        <title>Cognatihalovulum marinum gen. nov. sp. nov., a new member of the family Rhodobacteraceae isolated from deep seawater of the Northwest Indian Ocean.</title>
        <authorList>
            <person name="Ruan C."/>
            <person name="Wang J."/>
            <person name="Zheng X."/>
            <person name="Song L."/>
            <person name="Zhu Y."/>
            <person name="Huang Y."/>
            <person name="Lu Z."/>
            <person name="Du W."/>
            <person name="Huang L."/>
            <person name="Dai X."/>
        </authorList>
    </citation>
    <scope>NUCLEOTIDE SEQUENCE [LARGE SCALE GENOMIC DNA]</scope>
    <source>
        <strain evidence="5 6">2CG4</strain>
    </source>
</reference>
<dbReference type="PANTHER" id="PTHR43537:SF6">
    <property type="entry name" value="HTH-TYPE TRANSCRIPTIONAL REPRESSOR RSPR"/>
    <property type="match status" value="1"/>
</dbReference>
<dbReference type="PANTHER" id="PTHR43537">
    <property type="entry name" value="TRANSCRIPTIONAL REGULATOR, GNTR FAMILY"/>
    <property type="match status" value="1"/>
</dbReference>
<dbReference type="Gene3D" id="1.10.10.10">
    <property type="entry name" value="Winged helix-like DNA-binding domain superfamily/Winged helix DNA-binding domain"/>
    <property type="match status" value="1"/>
</dbReference>
<dbReference type="Proteomes" id="UP000474957">
    <property type="component" value="Unassembled WGS sequence"/>
</dbReference>
<comment type="caution">
    <text evidence="5">The sequence shown here is derived from an EMBL/GenBank/DDBJ whole genome shotgun (WGS) entry which is preliminary data.</text>
</comment>
<keyword evidence="3" id="KW-0804">Transcription</keyword>
<keyword evidence="1" id="KW-0805">Transcription regulation</keyword>
<evidence type="ECO:0000256" key="2">
    <source>
        <dbReference type="ARBA" id="ARBA00023125"/>
    </source>
</evidence>
<dbReference type="Pfam" id="PF07729">
    <property type="entry name" value="FCD"/>
    <property type="match status" value="1"/>
</dbReference>
<dbReference type="EMBL" id="WIND01000012">
    <property type="protein sequence ID" value="MSU90758.1"/>
    <property type="molecule type" value="Genomic_DNA"/>
</dbReference>
<evidence type="ECO:0000259" key="4">
    <source>
        <dbReference type="PROSITE" id="PS50949"/>
    </source>
</evidence>
<dbReference type="InterPro" id="IPR036390">
    <property type="entry name" value="WH_DNA-bd_sf"/>
</dbReference>
<evidence type="ECO:0000313" key="5">
    <source>
        <dbReference type="EMBL" id="MSU90758.1"/>
    </source>
</evidence>
<dbReference type="CDD" id="cd07377">
    <property type="entry name" value="WHTH_GntR"/>
    <property type="match status" value="1"/>
</dbReference>
<dbReference type="RefSeq" id="WP_154447245.1">
    <property type="nucleotide sequence ID" value="NZ_WIND01000012.1"/>
</dbReference>
<protein>
    <submittedName>
        <fullName evidence="5">FCD domain-containing protein</fullName>
    </submittedName>
</protein>
<sequence length="262" mass="29087">MVDLDQASGLASIEQESVSKLLSDVKLVAEKPLVHQIVESVRRLIITVRLLPGQKISESALSAAFDASKTPVREALIRLEAAGLVNIVPKSGTFVAPIRIEKYFDAFFIRLHLETGAVRRAAAMARAGQPLDPIDRVMERQERALSEKDYDLFFALDEHLHQGIFDMAGISGVWETARRAQTELYRVRHLKRICTLQRGPVILAQHQDLVAAIRSGEPDAAEAALVAHVGSLEQEADVIWSAPGLIENIERLNAERPRPRLR</sequence>
<evidence type="ECO:0000313" key="6">
    <source>
        <dbReference type="Proteomes" id="UP000474957"/>
    </source>
</evidence>
<dbReference type="PROSITE" id="PS50949">
    <property type="entry name" value="HTH_GNTR"/>
    <property type="match status" value="1"/>
</dbReference>
<keyword evidence="2" id="KW-0238">DNA-binding</keyword>
<proteinExistence type="predicted"/>
<dbReference type="SMART" id="SM00895">
    <property type="entry name" value="FCD"/>
    <property type="match status" value="1"/>
</dbReference>
<name>A0A6L5Z2J4_9RHOB</name>
<accession>A0A6L5Z2J4</accession>